<sequence length="64" mass="7555">MENMGIMDYMAQFPYDPKLVKLYSQDKLEYCLACNTSSNKLKFTILVTLLRINWLRSCRDINSL</sequence>
<dbReference type="EMBL" id="LLXH01003696">
    <property type="protein sequence ID" value="PKC53933.1"/>
    <property type="molecule type" value="Genomic_DNA"/>
</dbReference>
<dbReference type="Proteomes" id="UP000232688">
    <property type="component" value="Unassembled WGS sequence"/>
</dbReference>
<accession>A0A2N0QS95</accession>
<gene>
    <name evidence="1" type="ORF">RhiirA1_478280</name>
</gene>
<dbReference type="AlphaFoldDB" id="A0A2N0QS95"/>
<dbReference type="VEuPathDB" id="FungiDB:RhiirA1_478280"/>
<organism evidence="1 2">
    <name type="scientific">Rhizophagus irregularis</name>
    <dbReference type="NCBI Taxonomy" id="588596"/>
    <lineage>
        <taxon>Eukaryota</taxon>
        <taxon>Fungi</taxon>
        <taxon>Fungi incertae sedis</taxon>
        <taxon>Mucoromycota</taxon>
        <taxon>Glomeromycotina</taxon>
        <taxon>Glomeromycetes</taxon>
        <taxon>Glomerales</taxon>
        <taxon>Glomeraceae</taxon>
        <taxon>Rhizophagus</taxon>
    </lineage>
</organism>
<comment type="caution">
    <text evidence="1">The sequence shown here is derived from an EMBL/GenBank/DDBJ whole genome shotgun (WGS) entry which is preliminary data.</text>
</comment>
<name>A0A2N0QS95_9GLOM</name>
<reference evidence="1 2" key="1">
    <citation type="submission" date="2017-10" db="EMBL/GenBank/DDBJ databases">
        <title>Extensive intraspecific genome diversity in a model arbuscular mycorrhizal fungus.</title>
        <authorList>
            <person name="Chen E.C.H."/>
            <person name="Morin E."/>
            <person name="Baudet D."/>
            <person name="Noel J."/>
            <person name="Ndikumana S."/>
            <person name="Charron P."/>
            <person name="St-Onge C."/>
            <person name="Giorgi J."/>
            <person name="Grigoriev I.V."/>
            <person name="Roux C."/>
            <person name="Martin F.M."/>
            <person name="Corradi N."/>
        </authorList>
    </citation>
    <scope>NUCLEOTIDE SEQUENCE [LARGE SCALE GENOMIC DNA]</scope>
    <source>
        <strain evidence="1 2">A1</strain>
    </source>
</reference>
<reference evidence="1 2" key="2">
    <citation type="submission" date="2017-10" db="EMBL/GenBank/DDBJ databases">
        <title>Genome analyses suggest a sexual origin of heterokaryosis in a supposedly ancient asexual fungus.</title>
        <authorList>
            <person name="Corradi N."/>
            <person name="Sedzielewska K."/>
            <person name="Noel J."/>
            <person name="Charron P."/>
            <person name="Farinelli L."/>
            <person name="Marton T."/>
            <person name="Kruger M."/>
            <person name="Pelin A."/>
            <person name="Brachmann A."/>
            <person name="Corradi N."/>
        </authorList>
    </citation>
    <scope>NUCLEOTIDE SEQUENCE [LARGE SCALE GENOMIC DNA]</scope>
    <source>
        <strain evidence="1 2">A1</strain>
    </source>
</reference>
<protein>
    <submittedName>
        <fullName evidence="1">Uncharacterized protein</fullName>
    </submittedName>
</protein>
<proteinExistence type="predicted"/>
<evidence type="ECO:0000313" key="1">
    <source>
        <dbReference type="EMBL" id="PKC53933.1"/>
    </source>
</evidence>
<evidence type="ECO:0000313" key="2">
    <source>
        <dbReference type="Proteomes" id="UP000232688"/>
    </source>
</evidence>